<evidence type="ECO:0000256" key="4">
    <source>
        <dbReference type="PROSITE-ProRule" id="PRU00284"/>
    </source>
</evidence>
<reference evidence="8" key="2">
    <citation type="submission" date="2021-04" db="EMBL/GenBank/DDBJ databases">
        <authorList>
            <person name="Gilroy R."/>
        </authorList>
    </citation>
    <scope>NUCLEOTIDE SEQUENCE</scope>
    <source>
        <strain evidence="8">USASDec5-558</strain>
    </source>
</reference>
<dbReference type="SMART" id="SM00283">
    <property type="entry name" value="MA"/>
    <property type="match status" value="1"/>
</dbReference>
<dbReference type="Proteomes" id="UP000886829">
    <property type="component" value="Unassembled WGS sequence"/>
</dbReference>
<gene>
    <name evidence="8" type="ORF">H9850_07200</name>
</gene>
<accession>A0A9D1WDY2</accession>
<comment type="caution">
    <text evidence="8">The sequence shown here is derived from an EMBL/GenBank/DDBJ whole genome shotgun (WGS) entry which is preliminary data.</text>
</comment>
<evidence type="ECO:0000313" key="8">
    <source>
        <dbReference type="EMBL" id="HIX57240.1"/>
    </source>
</evidence>
<evidence type="ECO:0000256" key="2">
    <source>
        <dbReference type="ARBA" id="ARBA00023224"/>
    </source>
</evidence>
<comment type="similarity">
    <text evidence="3">Belongs to the methyl-accepting chemotaxis (MCP) protein family.</text>
</comment>
<evidence type="ECO:0000256" key="5">
    <source>
        <dbReference type="SAM" id="Phobius"/>
    </source>
</evidence>
<dbReference type="GO" id="GO:0006935">
    <property type="term" value="P:chemotaxis"/>
    <property type="evidence" value="ECO:0007669"/>
    <property type="project" value="UniProtKB-ARBA"/>
</dbReference>
<reference evidence="8" key="1">
    <citation type="journal article" date="2021" name="PeerJ">
        <title>Extensive microbial diversity within the chicken gut microbiome revealed by metagenomics and culture.</title>
        <authorList>
            <person name="Gilroy R."/>
            <person name="Ravi A."/>
            <person name="Getino M."/>
            <person name="Pursley I."/>
            <person name="Horton D.L."/>
            <person name="Alikhan N.F."/>
            <person name="Baker D."/>
            <person name="Gharbi K."/>
            <person name="Hall N."/>
            <person name="Watson M."/>
            <person name="Adriaenssens E.M."/>
            <person name="Foster-Nyarko E."/>
            <person name="Jarju S."/>
            <person name="Secka A."/>
            <person name="Antonio M."/>
            <person name="Oren A."/>
            <person name="Chaudhuri R.R."/>
            <person name="La Ragione R."/>
            <person name="Hildebrand F."/>
            <person name="Pallen M.J."/>
        </authorList>
    </citation>
    <scope>NUCLEOTIDE SEQUENCE</scope>
    <source>
        <strain evidence="8">USASDec5-558</strain>
    </source>
</reference>
<evidence type="ECO:0000313" key="9">
    <source>
        <dbReference type="Proteomes" id="UP000886829"/>
    </source>
</evidence>
<dbReference type="SUPFAM" id="SSF58104">
    <property type="entry name" value="Methyl-accepting chemotaxis protein (MCP) signaling domain"/>
    <property type="match status" value="1"/>
</dbReference>
<dbReference type="Gene3D" id="1.10.287.950">
    <property type="entry name" value="Methyl-accepting chemotaxis protein"/>
    <property type="match status" value="1"/>
</dbReference>
<dbReference type="AlphaFoldDB" id="A0A9D1WDY2"/>
<evidence type="ECO:0000259" key="6">
    <source>
        <dbReference type="PROSITE" id="PS50111"/>
    </source>
</evidence>
<dbReference type="GO" id="GO:0016020">
    <property type="term" value="C:membrane"/>
    <property type="evidence" value="ECO:0007669"/>
    <property type="project" value="UniProtKB-SubCell"/>
</dbReference>
<keyword evidence="2 4" id="KW-0807">Transducer</keyword>
<sequence length="580" mass="62545">MFKQLSIKGKMLSGFGIVILMSLCIAAIALYSMINSSKIGMQIRVMITQDVATVFQVHRSYNAVHSWMHNLQVRPTPELVRSGFAQVEELDAVIDRLPHANFPELSQQVTTNLNNLISATNNSRFKSLLESGQYEEADRVFLQDVLPSLMASNSSLSQLIYSYTSDVTDFVEHLDMTSQIYTTAIITVIGVALSLVCAYFIYSYIVESTIQIKGFARQIEHGDFNLRIDRKIIHHDEIGDILVSFLDTAKTLNRAVARTIAMSNTIETNSSTLNEASAAVTSGAKDIEQRALTVAAASDEMVSTTADIAKNCHAAQETSETARVETNTGVDKVRQTVDNIKAQADATRDDAAKVIKLAEQSQHISSIVGTIEDIAAQTNLLALNAAIEAARAGEAGRGFAVVADEVRALASRTSASTKEISAMVAGVQADAEAATTSMTNSVEQMNVVAEEASALEDSLAKIRDAVNDVNSQIIQIAAAAEEQINATAEISNNMQGISEMAQQSVDVADNAADVSDYCKSLIEGLLQELNFFTLDEANLKKEDLTFRRIDKSVTHQIHQAVQQANNAGTQGGGSAPQGNA</sequence>
<evidence type="ECO:0000256" key="3">
    <source>
        <dbReference type="ARBA" id="ARBA00029447"/>
    </source>
</evidence>
<feature type="domain" description="Methyl-accepting transducer" evidence="6">
    <location>
        <begin position="262"/>
        <end position="498"/>
    </location>
</feature>
<organism evidence="8 9">
    <name type="scientific">Candidatus Anaerobiospirillum pullistercoris</name>
    <dbReference type="NCBI Taxonomy" id="2838452"/>
    <lineage>
        <taxon>Bacteria</taxon>
        <taxon>Pseudomonadati</taxon>
        <taxon>Pseudomonadota</taxon>
        <taxon>Gammaproteobacteria</taxon>
        <taxon>Aeromonadales</taxon>
        <taxon>Succinivibrionaceae</taxon>
        <taxon>Anaerobiospirillum</taxon>
    </lineage>
</organism>
<evidence type="ECO:0000256" key="1">
    <source>
        <dbReference type="ARBA" id="ARBA00004370"/>
    </source>
</evidence>
<dbReference type="InterPro" id="IPR003660">
    <property type="entry name" value="HAMP_dom"/>
</dbReference>
<dbReference type="PROSITE" id="PS50885">
    <property type="entry name" value="HAMP"/>
    <property type="match status" value="1"/>
</dbReference>
<keyword evidence="5" id="KW-0812">Transmembrane</keyword>
<protein>
    <submittedName>
        <fullName evidence="8">Methyl-accepting chemotaxis protein</fullName>
    </submittedName>
</protein>
<keyword evidence="5" id="KW-0472">Membrane</keyword>
<proteinExistence type="inferred from homology"/>
<dbReference type="Pfam" id="PF00015">
    <property type="entry name" value="MCPsignal"/>
    <property type="match status" value="1"/>
</dbReference>
<feature type="domain" description="HAMP" evidence="7">
    <location>
        <begin position="203"/>
        <end position="257"/>
    </location>
</feature>
<dbReference type="InterPro" id="IPR004089">
    <property type="entry name" value="MCPsignal_dom"/>
</dbReference>
<name>A0A9D1WDY2_9GAMM</name>
<dbReference type="PANTHER" id="PTHR32089">
    <property type="entry name" value="METHYL-ACCEPTING CHEMOTAXIS PROTEIN MCPB"/>
    <property type="match status" value="1"/>
</dbReference>
<keyword evidence="5" id="KW-1133">Transmembrane helix</keyword>
<dbReference type="PROSITE" id="PS50111">
    <property type="entry name" value="CHEMOTAXIS_TRANSDUC_2"/>
    <property type="match status" value="1"/>
</dbReference>
<dbReference type="PANTHER" id="PTHR32089:SF112">
    <property type="entry name" value="LYSOZYME-LIKE PROTEIN-RELATED"/>
    <property type="match status" value="1"/>
</dbReference>
<feature type="transmembrane region" description="Helical" evidence="5">
    <location>
        <begin position="180"/>
        <end position="202"/>
    </location>
</feature>
<comment type="subcellular location">
    <subcellularLocation>
        <location evidence="1">Membrane</location>
    </subcellularLocation>
</comment>
<feature type="transmembrane region" description="Helical" evidence="5">
    <location>
        <begin position="12"/>
        <end position="34"/>
    </location>
</feature>
<dbReference type="GO" id="GO:0007165">
    <property type="term" value="P:signal transduction"/>
    <property type="evidence" value="ECO:0007669"/>
    <property type="project" value="UniProtKB-KW"/>
</dbReference>
<evidence type="ECO:0000259" key="7">
    <source>
        <dbReference type="PROSITE" id="PS50885"/>
    </source>
</evidence>
<dbReference type="CDD" id="cd11386">
    <property type="entry name" value="MCP_signal"/>
    <property type="match status" value="1"/>
</dbReference>
<dbReference type="EMBL" id="DXEV01000142">
    <property type="protein sequence ID" value="HIX57240.1"/>
    <property type="molecule type" value="Genomic_DNA"/>
</dbReference>
<dbReference type="FunFam" id="1.10.287.950:FF:000001">
    <property type="entry name" value="Methyl-accepting chemotaxis sensory transducer"/>
    <property type="match status" value="1"/>
</dbReference>